<keyword evidence="2" id="KW-1185">Reference proteome</keyword>
<sequence>MASVKVAVLGATGRTGQTIITGLQESTETKFDIIALIRPSSLANPSTQALRDQGVRIVTADLVAGSHQDLVEALGGVDVVISAIVWHRLGDEAALARAAKDAGVGRFVPCFWGPPSPRGVHMFNDMKLDSLAEIQRLHLPYTVIDVGWWTQQMVPDLPSGRTRHAAFEGMLAIPGTGDAPVALTDYRDIGRYAARVLTDPRTLNRLVLAYTEIMTFNGFMSLVERLSGEKVALPYRSGEDLKRDIASAKSALAAKPGDWQATLGLVVAQYLDLLGVRGDSDPERARYLGYLDFKDLYPDVRGRTAEDMLVDVLAGKPSGYVRPAGYSITADPGVKT</sequence>
<evidence type="ECO:0000313" key="1">
    <source>
        <dbReference type="EMBL" id="KAI9897194.1"/>
    </source>
</evidence>
<protein>
    <submittedName>
        <fullName evidence="1">Uncharacterized protein</fullName>
    </submittedName>
</protein>
<organism evidence="1 2">
    <name type="scientific">Trichothecium roseum</name>
    <dbReference type="NCBI Taxonomy" id="47278"/>
    <lineage>
        <taxon>Eukaryota</taxon>
        <taxon>Fungi</taxon>
        <taxon>Dikarya</taxon>
        <taxon>Ascomycota</taxon>
        <taxon>Pezizomycotina</taxon>
        <taxon>Sordariomycetes</taxon>
        <taxon>Hypocreomycetidae</taxon>
        <taxon>Hypocreales</taxon>
        <taxon>Hypocreales incertae sedis</taxon>
        <taxon>Trichothecium</taxon>
    </lineage>
</organism>
<gene>
    <name evidence="1" type="ORF">N3K66_008216</name>
</gene>
<comment type="caution">
    <text evidence="1">The sequence shown here is derived from an EMBL/GenBank/DDBJ whole genome shotgun (WGS) entry which is preliminary data.</text>
</comment>
<proteinExistence type="predicted"/>
<dbReference type="Proteomes" id="UP001163324">
    <property type="component" value="Chromosome 8"/>
</dbReference>
<evidence type="ECO:0000313" key="2">
    <source>
        <dbReference type="Proteomes" id="UP001163324"/>
    </source>
</evidence>
<accession>A0ACC0UUL4</accession>
<name>A0ACC0UUL4_9HYPO</name>
<reference evidence="1" key="1">
    <citation type="submission" date="2022-10" db="EMBL/GenBank/DDBJ databases">
        <title>Complete Genome of Trichothecium roseum strain YXFP-22015, a Plant Pathogen Isolated from Citrus.</title>
        <authorList>
            <person name="Wang Y."/>
            <person name="Zhu L."/>
        </authorList>
    </citation>
    <scope>NUCLEOTIDE SEQUENCE</scope>
    <source>
        <strain evidence="1">YXFP-22015</strain>
    </source>
</reference>
<dbReference type="EMBL" id="CM047947">
    <property type="protein sequence ID" value="KAI9897194.1"/>
    <property type="molecule type" value="Genomic_DNA"/>
</dbReference>